<dbReference type="Pfam" id="PF04578">
    <property type="entry name" value="DUF594"/>
    <property type="match status" value="1"/>
</dbReference>
<dbReference type="Pfam" id="PF13968">
    <property type="entry name" value="DUF4220"/>
    <property type="match status" value="1"/>
</dbReference>
<dbReference type="HOGENOM" id="CLU_009180_5_2_1"/>
<proteinExistence type="predicted"/>
<feature type="transmembrane region" description="Helical" evidence="2">
    <location>
        <begin position="68"/>
        <end position="89"/>
    </location>
</feature>
<sequence length="818" mass="92081">MAAFVSDQIIAGTRSVQILYYNNAYALVQLLNAYQIELIVLSSFLLQVVLLFLAGYRRRHDSPVAKSIVLYSYLLADYAATYGLGHLSVITSRPPQRQQLVAFWAPFLLLHLGGPDSITAYSLEDNKLWHRKLLVDCIQQVLGAAYVLYKTFPASSGPLLPAAWLIFSVGVAKYAERIWALYNGNISTIRSAVDKQDTAAADDGGNEGQRSTQVPTVPGDRSPEDLLIFAHSQFQVCKGAMVDSSGVNDDTSKLGETIFSVRWKWEEKWTVFQMELSLLYDIMYTKAGVMHTWHGYCLRVFSPLATTAALLLFHLSRRTSSMGATATTAMNSPPVLVDVFITYALLVGAILLDIVSLMSAAGSGWAYAFLVVGKPSAAMCSGRWRRLHRWLESLRELVKAAGKRKWSGAIGQYNVLQFCVTTSHEKKYSSTSVEIPKDVMEVVFNKLTEVILRPDWKRKSEAQKDQKGHRRRNVKEVRHEDEYITVVIGDDDDITLVIDNDDGVPPLGLKRTESGTSELIMSKDDITVEMEPEEEEEVEPEVEEDDNISLHIPDDKFRGNIEQQESQVRSRSVGPTGRKSSPMNSLGLIKAERGQLALEKLVAKEYAKDKLKRYIRDEIQEGILIWHIATDIYLRTSEEAKKHDEDTGKLVGAINLLSNYLILAEFLTITENNPVLKKEEKLSLRGNALRLATKLAHRLADLKNKSPKEQSDSDTLEDKPVDTVGFLVQIWVEMLLYVSHRCSRESHTKKLSEGGELTTVVWLMAEQTGKFYIDKELSEEDDVIEIWLVTDKDIFPTRLGILIRARYVGFAYPRQGYK</sequence>
<feature type="transmembrane region" description="Helical" evidence="2">
    <location>
        <begin position="335"/>
        <end position="355"/>
    </location>
</feature>
<feature type="region of interest" description="Disordered" evidence="1">
    <location>
        <begin position="552"/>
        <end position="584"/>
    </location>
</feature>
<evidence type="ECO:0000256" key="1">
    <source>
        <dbReference type="SAM" id="MobiDB-lite"/>
    </source>
</evidence>
<accession>J3LVI1</accession>
<dbReference type="STRING" id="4533.J3LVI1"/>
<dbReference type="PANTHER" id="PTHR31325">
    <property type="entry name" value="OS01G0798800 PROTEIN-RELATED"/>
    <property type="match status" value="1"/>
</dbReference>
<feature type="compositionally biased region" description="Polar residues" evidence="1">
    <location>
        <begin position="561"/>
        <end position="570"/>
    </location>
</feature>
<evidence type="ECO:0000313" key="5">
    <source>
        <dbReference type="Proteomes" id="UP000006038"/>
    </source>
</evidence>
<reference evidence="4" key="2">
    <citation type="submission" date="2013-04" db="UniProtKB">
        <authorList>
            <consortium name="EnsemblPlants"/>
        </authorList>
    </citation>
    <scope>IDENTIFICATION</scope>
</reference>
<dbReference type="InterPro" id="IPR025315">
    <property type="entry name" value="DUF4220"/>
</dbReference>
<keyword evidence="2" id="KW-0812">Transmembrane</keyword>
<name>J3LVI1_ORYBR</name>
<dbReference type="EnsemblPlants" id="OB04G11560.1">
    <property type="protein sequence ID" value="OB04G11560.1"/>
    <property type="gene ID" value="OB04G11560"/>
</dbReference>
<reference evidence="4" key="1">
    <citation type="journal article" date="2013" name="Nat. Commun.">
        <title>Whole-genome sequencing of Oryza brachyantha reveals mechanisms underlying Oryza genome evolution.</title>
        <authorList>
            <person name="Chen J."/>
            <person name="Huang Q."/>
            <person name="Gao D."/>
            <person name="Wang J."/>
            <person name="Lang Y."/>
            <person name="Liu T."/>
            <person name="Li B."/>
            <person name="Bai Z."/>
            <person name="Luis Goicoechea J."/>
            <person name="Liang C."/>
            <person name="Chen C."/>
            <person name="Zhang W."/>
            <person name="Sun S."/>
            <person name="Liao Y."/>
            <person name="Zhang X."/>
            <person name="Yang L."/>
            <person name="Song C."/>
            <person name="Wang M."/>
            <person name="Shi J."/>
            <person name="Liu G."/>
            <person name="Liu J."/>
            <person name="Zhou H."/>
            <person name="Zhou W."/>
            <person name="Yu Q."/>
            <person name="An N."/>
            <person name="Chen Y."/>
            <person name="Cai Q."/>
            <person name="Wang B."/>
            <person name="Liu B."/>
            <person name="Min J."/>
            <person name="Huang Y."/>
            <person name="Wu H."/>
            <person name="Li Z."/>
            <person name="Zhang Y."/>
            <person name="Yin Y."/>
            <person name="Song W."/>
            <person name="Jiang J."/>
            <person name="Jackson S.A."/>
            <person name="Wing R.A."/>
            <person name="Wang J."/>
            <person name="Chen M."/>
        </authorList>
    </citation>
    <scope>NUCLEOTIDE SEQUENCE [LARGE SCALE GENOMIC DNA]</scope>
    <source>
        <strain evidence="4">cv. IRGC 101232</strain>
    </source>
</reference>
<keyword evidence="2" id="KW-0472">Membrane</keyword>
<dbReference type="InterPro" id="IPR007658">
    <property type="entry name" value="DUF594"/>
</dbReference>
<evidence type="ECO:0000259" key="3">
    <source>
        <dbReference type="Pfam" id="PF13968"/>
    </source>
</evidence>
<dbReference type="Proteomes" id="UP000006038">
    <property type="component" value="Chromosome 4"/>
</dbReference>
<keyword evidence="2" id="KW-1133">Transmembrane helix</keyword>
<feature type="domain" description="DUF4220" evidence="3">
    <location>
        <begin position="72"/>
        <end position="418"/>
    </location>
</feature>
<dbReference type="eggNOG" id="ENOG502QQBP">
    <property type="taxonomic scope" value="Eukaryota"/>
</dbReference>
<feature type="transmembrane region" description="Helical" evidence="2">
    <location>
        <begin position="33"/>
        <end position="56"/>
    </location>
</feature>
<keyword evidence="5" id="KW-1185">Reference proteome</keyword>
<dbReference type="AlphaFoldDB" id="J3LVI1"/>
<evidence type="ECO:0000313" key="4">
    <source>
        <dbReference type="EnsemblPlants" id="OB04G11560.1"/>
    </source>
</evidence>
<organism evidence="4">
    <name type="scientific">Oryza brachyantha</name>
    <name type="common">malo sina</name>
    <dbReference type="NCBI Taxonomy" id="4533"/>
    <lineage>
        <taxon>Eukaryota</taxon>
        <taxon>Viridiplantae</taxon>
        <taxon>Streptophyta</taxon>
        <taxon>Embryophyta</taxon>
        <taxon>Tracheophyta</taxon>
        <taxon>Spermatophyta</taxon>
        <taxon>Magnoliopsida</taxon>
        <taxon>Liliopsida</taxon>
        <taxon>Poales</taxon>
        <taxon>Poaceae</taxon>
        <taxon>BOP clade</taxon>
        <taxon>Oryzoideae</taxon>
        <taxon>Oryzeae</taxon>
        <taxon>Oryzinae</taxon>
        <taxon>Oryza</taxon>
    </lineage>
</organism>
<dbReference type="OMA" id="STWAYAF"/>
<evidence type="ECO:0000256" key="2">
    <source>
        <dbReference type="SAM" id="Phobius"/>
    </source>
</evidence>
<protein>
    <recommendedName>
        <fullName evidence="3">DUF4220 domain-containing protein</fullName>
    </recommendedName>
</protein>
<dbReference type="Gramene" id="OB04G11560.1">
    <property type="protein sequence ID" value="OB04G11560.1"/>
    <property type="gene ID" value="OB04G11560"/>
</dbReference>
<feature type="transmembrane region" description="Helical" evidence="2">
    <location>
        <begin position="296"/>
        <end position="315"/>
    </location>
</feature>
<feature type="region of interest" description="Disordered" evidence="1">
    <location>
        <begin position="197"/>
        <end position="218"/>
    </location>
</feature>